<keyword evidence="1" id="KW-1133">Transmembrane helix</keyword>
<name>A0A8T0H2Z4_CERPU</name>
<comment type="caution">
    <text evidence="2">The sequence shown here is derived from an EMBL/GenBank/DDBJ whole genome shotgun (WGS) entry which is preliminary data.</text>
</comment>
<evidence type="ECO:0000256" key="1">
    <source>
        <dbReference type="SAM" id="Phobius"/>
    </source>
</evidence>
<evidence type="ECO:0000313" key="3">
    <source>
        <dbReference type="Proteomes" id="UP000822688"/>
    </source>
</evidence>
<sequence length="54" mass="6068">MGSSVFFGFWNEIVCLGLGVFFISFYNLVSVAFVCGMLSYHFNYWVFSGGDFSA</sequence>
<keyword evidence="1" id="KW-0472">Membrane</keyword>
<organism evidence="2 3">
    <name type="scientific">Ceratodon purpureus</name>
    <name type="common">Fire moss</name>
    <name type="synonym">Dicranum purpureum</name>
    <dbReference type="NCBI Taxonomy" id="3225"/>
    <lineage>
        <taxon>Eukaryota</taxon>
        <taxon>Viridiplantae</taxon>
        <taxon>Streptophyta</taxon>
        <taxon>Embryophyta</taxon>
        <taxon>Bryophyta</taxon>
        <taxon>Bryophytina</taxon>
        <taxon>Bryopsida</taxon>
        <taxon>Dicranidae</taxon>
        <taxon>Pseudoditrichales</taxon>
        <taxon>Ditrichaceae</taxon>
        <taxon>Ceratodon</taxon>
    </lineage>
</organism>
<dbReference type="Proteomes" id="UP000822688">
    <property type="component" value="Chromosome 8"/>
</dbReference>
<keyword evidence="1" id="KW-0812">Transmembrane</keyword>
<proteinExistence type="predicted"/>
<evidence type="ECO:0000313" key="2">
    <source>
        <dbReference type="EMBL" id="KAG0564709.1"/>
    </source>
</evidence>
<keyword evidence="3" id="KW-1185">Reference proteome</keyword>
<dbReference type="EMBL" id="CM026429">
    <property type="protein sequence ID" value="KAG0564709.1"/>
    <property type="molecule type" value="Genomic_DNA"/>
</dbReference>
<protein>
    <submittedName>
        <fullName evidence="2">Uncharacterized protein</fullName>
    </submittedName>
</protein>
<gene>
    <name evidence="2" type="ORF">KC19_8G132900</name>
</gene>
<reference evidence="2" key="1">
    <citation type="submission" date="2020-06" db="EMBL/GenBank/DDBJ databases">
        <title>WGS assembly of Ceratodon purpureus strain R40.</title>
        <authorList>
            <person name="Carey S.B."/>
            <person name="Jenkins J."/>
            <person name="Shu S."/>
            <person name="Lovell J.T."/>
            <person name="Sreedasyam A."/>
            <person name="Maumus F."/>
            <person name="Tiley G.P."/>
            <person name="Fernandez-Pozo N."/>
            <person name="Barry K."/>
            <person name="Chen C."/>
            <person name="Wang M."/>
            <person name="Lipzen A."/>
            <person name="Daum C."/>
            <person name="Saski C.A."/>
            <person name="Payton A.C."/>
            <person name="Mcbreen J.C."/>
            <person name="Conrad R.E."/>
            <person name="Kollar L.M."/>
            <person name="Olsson S."/>
            <person name="Huttunen S."/>
            <person name="Landis J.B."/>
            <person name="Wickett N.J."/>
            <person name="Johnson M.G."/>
            <person name="Rensing S.A."/>
            <person name="Grimwood J."/>
            <person name="Schmutz J."/>
            <person name="Mcdaniel S.F."/>
        </authorList>
    </citation>
    <scope>NUCLEOTIDE SEQUENCE</scope>
    <source>
        <strain evidence="2">R40</strain>
    </source>
</reference>
<dbReference type="AlphaFoldDB" id="A0A8T0H2Z4"/>
<accession>A0A8T0H2Z4</accession>
<feature type="transmembrane region" description="Helical" evidence="1">
    <location>
        <begin position="20"/>
        <end position="40"/>
    </location>
</feature>